<dbReference type="RefSeq" id="WP_017983030.1">
    <property type="nucleotide sequence ID" value="NZ_AQUL01000001.1"/>
</dbReference>
<sequence length="90" mass="9942">MVPPSASSHLLGWLVRLVSGGTGRDTWHDGSLPGTYTLLVRNYHGASWAMLFNQRDDASGLSYSDIDATLWTAYRAVSSWRSGDQFPSYC</sequence>
<keyword evidence="2" id="KW-1185">Reference proteome</keyword>
<dbReference type="KEGG" id="amq:AMETH_4098"/>
<dbReference type="EMBL" id="CP009110">
    <property type="protein sequence ID" value="AIJ24190.1"/>
    <property type="molecule type" value="Genomic_DNA"/>
</dbReference>
<dbReference type="PATRIC" id="fig|1068978.7.peg.4391"/>
<dbReference type="HOGENOM" id="CLU_2434408_0_0_11"/>
<dbReference type="AlphaFoldDB" id="A0A076N002"/>
<proteinExistence type="predicted"/>
<dbReference type="OrthoDB" id="262125at2"/>
<organism evidence="1 2">
    <name type="scientific">Amycolatopsis methanolica 239</name>
    <dbReference type="NCBI Taxonomy" id="1068978"/>
    <lineage>
        <taxon>Bacteria</taxon>
        <taxon>Bacillati</taxon>
        <taxon>Actinomycetota</taxon>
        <taxon>Actinomycetes</taxon>
        <taxon>Pseudonocardiales</taxon>
        <taxon>Pseudonocardiaceae</taxon>
        <taxon>Amycolatopsis</taxon>
        <taxon>Amycolatopsis methanolica group</taxon>
    </lineage>
</organism>
<evidence type="ECO:0000313" key="2">
    <source>
        <dbReference type="Proteomes" id="UP000062973"/>
    </source>
</evidence>
<protein>
    <submittedName>
        <fullName evidence="1">Beta-lactamase</fullName>
    </submittedName>
</protein>
<evidence type="ECO:0000313" key="1">
    <source>
        <dbReference type="EMBL" id="AIJ24190.1"/>
    </source>
</evidence>
<name>A0A076N002_AMYME</name>
<dbReference type="Proteomes" id="UP000062973">
    <property type="component" value="Chromosome"/>
</dbReference>
<gene>
    <name evidence="1" type="ORF">AMETH_4098</name>
</gene>
<dbReference type="STRING" id="1068978.AMETH_4098"/>
<dbReference type="eggNOG" id="COG1680">
    <property type="taxonomic scope" value="Bacteria"/>
</dbReference>
<reference evidence="1 2" key="1">
    <citation type="submission" date="2014-07" db="EMBL/GenBank/DDBJ databases">
        <title>Whole Genome Sequence of the Amycolatopsis methanolica 239.</title>
        <authorList>
            <person name="Tang B."/>
        </authorList>
    </citation>
    <scope>NUCLEOTIDE SEQUENCE [LARGE SCALE GENOMIC DNA]</scope>
    <source>
        <strain evidence="1 2">239</strain>
    </source>
</reference>
<accession>A0A076N002</accession>